<organism evidence="10 11">
    <name type="scientific">Algicella marina</name>
    <dbReference type="NCBI Taxonomy" id="2683284"/>
    <lineage>
        <taxon>Bacteria</taxon>
        <taxon>Pseudomonadati</taxon>
        <taxon>Pseudomonadota</taxon>
        <taxon>Alphaproteobacteria</taxon>
        <taxon>Rhodobacterales</taxon>
        <taxon>Paracoccaceae</taxon>
        <taxon>Algicella</taxon>
    </lineage>
</organism>
<dbReference type="GO" id="GO:0009252">
    <property type="term" value="P:peptidoglycan biosynthetic process"/>
    <property type="evidence" value="ECO:0007669"/>
    <property type="project" value="UniProtKB-UniPathway"/>
</dbReference>
<evidence type="ECO:0000256" key="3">
    <source>
        <dbReference type="ARBA" id="ARBA00022679"/>
    </source>
</evidence>
<dbReference type="GO" id="GO:0008360">
    <property type="term" value="P:regulation of cell shape"/>
    <property type="evidence" value="ECO:0007669"/>
    <property type="project" value="UniProtKB-UniRule"/>
</dbReference>
<dbReference type="PROSITE" id="PS52029">
    <property type="entry name" value="LD_TPASE"/>
    <property type="match status" value="1"/>
</dbReference>
<evidence type="ECO:0000256" key="1">
    <source>
        <dbReference type="ARBA" id="ARBA00004752"/>
    </source>
</evidence>
<dbReference type="Gene3D" id="1.10.101.10">
    <property type="entry name" value="PGBD-like superfamily/PGBD"/>
    <property type="match status" value="1"/>
</dbReference>
<dbReference type="KEGG" id="amaq:GO499_08330"/>
<dbReference type="PANTHER" id="PTHR41533:SF2">
    <property type="entry name" value="BLR7131 PROTEIN"/>
    <property type="match status" value="1"/>
</dbReference>
<evidence type="ECO:0000256" key="2">
    <source>
        <dbReference type="ARBA" id="ARBA00005992"/>
    </source>
</evidence>
<dbReference type="UniPathway" id="UPA00219"/>
<evidence type="ECO:0000313" key="10">
    <source>
        <dbReference type="EMBL" id="QHQ35207.1"/>
    </source>
</evidence>
<dbReference type="InterPro" id="IPR045380">
    <property type="entry name" value="LD_TPept_scaffold_dom"/>
</dbReference>
<comment type="pathway">
    <text evidence="1 7">Cell wall biogenesis; peptidoglycan biosynthesis.</text>
</comment>
<feature type="domain" description="L,D-TPase catalytic" evidence="9">
    <location>
        <begin position="317"/>
        <end position="492"/>
    </location>
</feature>
<evidence type="ECO:0000256" key="8">
    <source>
        <dbReference type="SAM" id="SignalP"/>
    </source>
</evidence>
<keyword evidence="3" id="KW-0808">Transferase</keyword>
<proteinExistence type="inferred from homology"/>
<dbReference type="AlphaFoldDB" id="A0A6P1SZN1"/>
<comment type="similarity">
    <text evidence="2">Belongs to the YkuD family.</text>
</comment>
<evidence type="ECO:0000256" key="6">
    <source>
        <dbReference type="ARBA" id="ARBA00023316"/>
    </source>
</evidence>
<gene>
    <name evidence="10" type="ORF">GO499_08330</name>
</gene>
<protein>
    <submittedName>
        <fullName evidence="10">L,D-transpeptidase family protein</fullName>
    </submittedName>
</protein>
<keyword evidence="5 7" id="KW-0573">Peptidoglycan synthesis</keyword>
<dbReference type="SUPFAM" id="SSF47090">
    <property type="entry name" value="PGBD-like"/>
    <property type="match status" value="1"/>
</dbReference>
<dbReference type="InterPro" id="IPR002477">
    <property type="entry name" value="Peptidoglycan-bd-like"/>
</dbReference>
<accession>A0A6P1SZN1</accession>
<feature type="active site" description="Nucleophile" evidence="7">
    <location>
        <position position="467"/>
    </location>
</feature>
<dbReference type="Proteomes" id="UP000464495">
    <property type="component" value="Chromosome"/>
</dbReference>
<keyword evidence="8" id="KW-0732">Signal</keyword>
<dbReference type="SUPFAM" id="SSF141523">
    <property type="entry name" value="L,D-transpeptidase catalytic domain-like"/>
    <property type="match status" value="1"/>
</dbReference>
<feature type="chain" id="PRO_5026928315" evidence="8">
    <location>
        <begin position="30"/>
        <end position="556"/>
    </location>
</feature>
<sequence length="556" mass="61241">MNSEFVHRFPLRRLAASFVALIVAGSAYAQDLATTEAATVGGEVVSAVMNAEPELVLTREARAFRTALETAGVSDSLFEYYEQNGFVPIWDESRKAALLDVLLSADEHGLPKDRYGIAELAELFSDGSVAEAEAEIAAGKAFLTYARDVSSGLLEPRSVDRDIAIKPPRPEAVALLAELEATTDVAGFFRALAPAHPQYAKLQEELIRLKDIIAAGDWGAKVSGGPSIKAGNSSPRVVDIRSRLSRISGQDYGDSPLYDDLLIEAVKAFQLTHGLNDDGVAGPMTLEAINASAEDRLKQVLVNLERQRWLNVERGARHVYVNQADFSVSVIQDGETIFWSRTVIGKNKHRTQEFNDTMTHMVVNPTWHVPRSITTEEMLPKLKRNPGALGSTYQVMTRNGTRVNPKFVNFSKFSQSNFPFIIKQKPGGGNALGRVKFMFPNQYNIYLHDTPSKSLFNRDARAYSHGCVRVQKPFELARVLLAPQSDNPDALFQSVLNSGSERHLNLEQPLPIYLSYNSAWVAEDGTPQYRADIYGRDARVFQALENAGVSLGVVEG</sequence>
<evidence type="ECO:0000313" key="11">
    <source>
        <dbReference type="Proteomes" id="UP000464495"/>
    </source>
</evidence>
<dbReference type="InterPro" id="IPR038063">
    <property type="entry name" value="Transpep_catalytic_dom"/>
</dbReference>
<evidence type="ECO:0000256" key="5">
    <source>
        <dbReference type="ARBA" id="ARBA00022984"/>
    </source>
</evidence>
<dbReference type="Gene3D" id="2.40.440.10">
    <property type="entry name" value="L,D-transpeptidase catalytic domain-like"/>
    <property type="match status" value="1"/>
</dbReference>
<dbReference type="Pfam" id="PF03734">
    <property type="entry name" value="YkuD"/>
    <property type="match status" value="1"/>
</dbReference>
<dbReference type="GO" id="GO:0016740">
    <property type="term" value="F:transferase activity"/>
    <property type="evidence" value="ECO:0007669"/>
    <property type="project" value="UniProtKB-KW"/>
</dbReference>
<dbReference type="GO" id="GO:0004180">
    <property type="term" value="F:carboxypeptidase activity"/>
    <property type="evidence" value="ECO:0007669"/>
    <property type="project" value="UniProtKB-ARBA"/>
</dbReference>
<keyword evidence="11" id="KW-1185">Reference proteome</keyword>
<evidence type="ECO:0000256" key="7">
    <source>
        <dbReference type="PROSITE-ProRule" id="PRU01373"/>
    </source>
</evidence>
<dbReference type="CDD" id="cd16913">
    <property type="entry name" value="YkuD_like"/>
    <property type="match status" value="1"/>
</dbReference>
<evidence type="ECO:0000256" key="4">
    <source>
        <dbReference type="ARBA" id="ARBA00022960"/>
    </source>
</evidence>
<keyword evidence="4 7" id="KW-0133">Cell shape</keyword>
<dbReference type="RefSeq" id="WP_161861772.1">
    <property type="nucleotide sequence ID" value="NZ_CP046620.1"/>
</dbReference>
<evidence type="ECO:0000259" key="9">
    <source>
        <dbReference type="PROSITE" id="PS52029"/>
    </source>
</evidence>
<feature type="signal peptide" evidence="8">
    <location>
        <begin position="1"/>
        <end position="29"/>
    </location>
</feature>
<dbReference type="EMBL" id="CP046620">
    <property type="protein sequence ID" value="QHQ35207.1"/>
    <property type="molecule type" value="Genomic_DNA"/>
</dbReference>
<keyword evidence="6 7" id="KW-0961">Cell wall biogenesis/degradation</keyword>
<dbReference type="InterPro" id="IPR036366">
    <property type="entry name" value="PGBDSf"/>
</dbReference>
<dbReference type="InterPro" id="IPR036365">
    <property type="entry name" value="PGBD-like_sf"/>
</dbReference>
<dbReference type="GO" id="GO:0071555">
    <property type="term" value="P:cell wall organization"/>
    <property type="evidence" value="ECO:0007669"/>
    <property type="project" value="UniProtKB-UniRule"/>
</dbReference>
<dbReference type="PANTHER" id="PTHR41533">
    <property type="entry name" value="L,D-TRANSPEPTIDASE HI_1667-RELATED"/>
    <property type="match status" value="1"/>
</dbReference>
<dbReference type="Pfam" id="PF20142">
    <property type="entry name" value="Scaffold"/>
    <property type="match status" value="1"/>
</dbReference>
<name>A0A6P1SZN1_9RHOB</name>
<dbReference type="InterPro" id="IPR005490">
    <property type="entry name" value="LD_TPept_cat_dom"/>
</dbReference>
<feature type="active site" description="Proton donor/acceptor" evidence="7">
    <location>
        <position position="448"/>
    </location>
</feature>
<dbReference type="Pfam" id="PF01471">
    <property type="entry name" value="PG_binding_1"/>
    <property type="match status" value="1"/>
</dbReference>
<dbReference type="InterPro" id="IPR052905">
    <property type="entry name" value="LD-transpeptidase_YkuD-like"/>
</dbReference>
<reference evidence="10 11" key="1">
    <citation type="submission" date="2019-12" db="EMBL/GenBank/DDBJ databases">
        <title>Complete genome sequence of Algicella marina strain 9Alg 56(T) isolated from the red alga Tichocarpus crinitus.</title>
        <authorList>
            <person name="Kim S.-G."/>
            <person name="Nedashkovskaya O.I."/>
        </authorList>
    </citation>
    <scope>NUCLEOTIDE SEQUENCE [LARGE SCALE GENOMIC DNA]</scope>
    <source>
        <strain evidence="10 11">9Alg 56</strain>
    </source>
</reference>